<dbReference type="InterPro" id="IPR001544">
    <property type="entry name" value="Aminotrans_IV"/>
</dbReference>
<evidence type="ECO:0000256" key="1">
    <source>
        <dbReference type="ARBA" id="ARBA00001933"/>
    </source>
</evidence>
<dbReference type="PANTHER" id="PTHR42743">
    <property type="entry name" value="AMINO-ACID AMINOTRANSFERASE"/>
    <property type="match status" value="1"/>
</dbReference>
<protein>
    <submittedName>
        <fullName evidence="4">Aminodeoxychorismate lyase</fullName>
        <ecNumber evidence="4">4.1.3.38</ecNumber>
    </submittedName>
</protein>
<evidence type="ECO:0000256" key="3">
    <source>
        <dbReference type="ARBA" id="ARBA00022898"/>
    </source>
</evidence>
<dbReference type="InterPro" id="IPR043132">
    <property type="entry name" value="BCAT-like_C"/>
</dbReference>
<dbReference type="CDD" id="cd00449">
    <property type="entry name" value="PLPDE_IV"/>
    <property type="match status" value="1"/>
</dbReference>
<comment type="caution">
    <text evidence="4">The sequence shown here is derived from an EMBL/GenBank/DDBJ whole genome shotgun (WGS) entry which is preliminary data.</text>
</comment>
<dbReference type="InterPro" id="IPR036038">
    <property type="entry name" value="Aminotransferase-like"/>
</dbReference>
<keyword evidence="3" id="KW-0663">Pyridoxal phosphate</keyword>
<dbReference type="SUPFAM" id="SSF56752">
    <property type="entry name" value="D-aminoacid aminotransferase-like PLP-dependent enzymes"/>
    <property type="match status" value="1"/>
</dbReference>
<evidence type="ECO:0000256" key="2">
    <source>
        <dbReference type="ARBA" id="ARBA00009320"/>
    </source>
</evidence>
<dbReference type="NCBIfam" id="NF005800">
    <property type="entry name" value="PRK07650.1"/>
    <property type="match status" value="1"/>
</dbReference>
<evidence type="ECO:0000313" key="4">
    <source>
        <dbReference type="EMBL" id="MFC5987108.1"/>
    </source>
</evidence>
<sequence length="292" mass="32770">MWIALDGKLVRQEEAVVSVYDHGFLYGMGCFETFRTYGGKAFLLKEHLGRLTKGLQDLDIIWSMDQEFLQAQVSMLLKTNELEDGYFRLSVSAGKGEIGLPAEPYTEPVTLLYVKPLPQAADALYIQGKALAVLETRRFQPETAVRHKSFHYMSSILGKQELTRKPWAAGAEGLFLTPEGYLAEGMTSNLFFIQEGALHTPAIDTGILPGITRDYVMNVLQEECSVVVKEGFYTWEELIQAEEIFITNSIQELVPITRIFDVNGLVHEVGDGTAGYHTTCWLNLYRNKARGS</sequence>
<proteinExistence type="inferred from homology"/>
<dbReference type="Gene3D" id="3.30.470.10">
    <property type="match status" value="1"/>
</dbReference>
<dbReference type="GO" id="GO:0008696">
    <property type="term" value="F:4-amino-4-deoxychorismate lyase activity"/>
    <property type="evidence" value="ECO:0007669"/>
    <property type="project" value="UniProtKB-EC"/>
</dbReference>
<dbReference type="InterPro" id="IPR043131">
    <property type="entry name" value="BCAT-like_N"/>
</dbReference>
<reference evidence="5" key="1">
    <citation type="journal article" date="2019" name="Int. J. Syst. Evol. Microbiol.">
        <title>The Global Catalogue of Microorganisms (GCM) 10K type strain sequencing project: providing services to taxonomists for standard genome sequencing and annotation.</title>
        <authorList>
            <consortium name="The Broad Institute Genomics Platform"/>
            <consortium name="The Broad Institute Genome Sequencing Center for Infectious Disease"/>
            <person name="Wu L."/>
            <person name="Ma J."/>
        </authorList>
    </citation>
    <scope>NUCLEOTIDE SEQUENCE [LARGE SCALE GENOMIC DNA]</scope>
    <source>
        <strain evidence="5">CCM 8749</strain>
    </source>
</reference>
<organism evidence="4 5">
    <name type="scientific">Marinicrinis lubricantis</name>
    <dbReference type="NCBI Taxonomy" id="2086470"/>
    <lineage>
        <taxon>Bacteria</taxon>
        <taxon>Bacillati</taxon>
        <taxon>Bacillota</taxon>
        <taxon>Bacilli</taxon>
        <taxon>Bacillales</taxon>
        <taxon>Paenibacillaceae</taxon>
    </lineage>
</organism>
<keyword evidence="4" id="KW-0456">Lyase</keyword>
<keyword evidence="5" id="KW-1185">Reference proteome</keyword>
<dbReference type="Proteomes" id="UP001596250">
    <property type="component" value="Unassembled WGS sequence"/>
</dbReference>
<dbReference type="Gene3D" id="3.20.10.10">
    <property type="entry name" value="D-amino Acid Aminotransferase, subunit A, domain 2"/>
    <property type="match status" value="1"/>
</dbReference>
<gene>
    <name evidence="4" type="primary">pabC</name>
    <name evidence="4" type="ORF">ACFPXP_11900</name>
</gene>
<accession>A0ABW1IPU4</accession>
<dbReference type="RefSeq" id="WP_379894436.1">
    <property type="nucleotide sequence ID" value="NZ_CBCSCT010000054.1"/>
</dbReference>
<dbReference type="PANTHER" id="PTHR42743:SF11">
    <property type="entry name" value="AMINODEOXYCHORISMATE LYASE"/>
    <property type="match status" value="1"/>
</dbReference>
<comment type="cofactor">
    <cofactor evidence="1">
        <name>pyridoxal 5'-phosphate</name>
        <dbReference type="ChEBI" id="CHEBI:597326"/>
    </cofactor>
</comment>
<dbReference type="InterPro" id="IPR050571">
    <property type="entry name" value="Class-IV_PLP-Dep_Aminotrnsfr"/>
</dbReference>
<dbReference type="EC" id="4.1.3.38" evidence="4"/>
<evidence type="ECO:0000313" key="5">
    <source>
        <dbReference type="Proteomes" id="UP001596250"/>
    </source>
</evidence>
<comment type="similarity">
    <text evidence="2">Belongs to the class-IV pyridoxal-phosphate-dependent aminotransferase family.</text>
</comment>
<dbReference type="Pfam" id="PF01063">
    <property type="entry name" value="Aminotran_4"/>
    <property type="match status" value="1"/>
</dbReference>
<name>A0ABW1IPU4_9BACL</name>
<dbReference type="EMBL" id="JBHSQV010000151">
    <property type="protein sequence ID" value="MFC5987108.1"/>
    <property type="molecule type" value="Genomic_DNA"/>
</dbReference>